<name>A0A2S7UT06_9GAMM</name>
<gene>
    <name evidence="2" type="ORF">BTO11_01255</name>
</gene>
<dbReference type="SMART" id="SM00782">
    <property type="entry name" value="PhnA_Zn_Ribbon"/>
    <property type="match status" value="1"/>
</dbReference>
<accession>A0A2S7UT06</accession>
<keyword evidence="3" id="KW-1185">Reference proteome</keyword>
<comment type="caution">
    <text evidence="2">The sequence shown here is derived from an EMBL/GenBank/DDBJ whole genome shotgun (WGS) entry which is preliminary data.</text>
</comment>
<dbReference type="SUPFAM" id="SSF82057">
    <property type="entry name" value="Prokaryotic SH3-related domain"/>
    <property type="match status" value="1"/>
</dbReference>
<sequence>MAIESALKQRSNDVCELCGATDGLTVQAVAPKDASNSDDCVLVCSTCSSQLSGAEPLNITHWRCLNDSMWSTTPAVQVLSWQQLSVLTKAGEGWAQDLLDMMYLDDDAKAWAESGIAHLMSDDDAEAFDSNGVKLSAGDNVYLIKDLQVKGAGFTAKQGTTVRGISLTSNPEHVEGRVNGQKIVILTKFVKKV</sequence>
<dbReference type="EMBL" id="MSCH01000003">
    <property type="protein sequence ID" value="PQJ52411.1"/>
    <property type="molecule type" value="Genomic_DNA"/>
</dbReference>
<evidence type="ECO:0000313" key="2">
    <source>
        <dbReference type="EMBL" id="PQJ52411.1"/>
    </source>
</evidence>
<evidence type="ECO:0000259" key="1">
    <source>
        <dbReference type="SMART" id="SM00782"/>
    </source>
</evidence>
<dbReference type="PANTHER" id="PTHR30305:SF3">
    <property type="entry name" value="PROTEIN YJDM"/>
    <property type="match status" value="1"/>
</dbReference>
<dbReference type="InterPro" id="IPR013988">
    <property type="entry name" value="YjdM_C"/>
</dbReference>
<protein>
    <submittedName>
        <fullName evidence="2">PhnA domain protein</fullName>
    </submittedName>
</protein>
<feature type="domain" description="PhnA protein N-terminal proteobacterial" evidence="1">
    <location>
        <begin position="6"/>
        <end position="52"/>
    </location>
</feature>
<dbReference type="Proteomes" id="UP000239007">
    <property type="component" value="Unassembled WGS sequence"/>
</dbReference>
<dbReference type="Pfam" id="PF03831">
    <property type="entry name" value="YjdM"/>
    <property type="match status" value="1"/>
</dbReference>
<dbReference type="InterPro" id="IPR013991">
    <property type="entry name" value="PhnaA_N_proteobac"/>
</dbReference>
<dbReference type="AlphaFoldDB" id="A0A2S7UT06"/>
<organism evidence="2 3">
    <name type="scientific">Psychrosphaera saromensis</name>
    <dbReference type="NCBI Taxonomy" id="716813"/>
    <lineage>
        <taxon>Bacteria</taxon>
        <taxon>Pseudomonadati</taxon>
        <taxon>Pseudomonadota</taxon>
        <taxon>Gammaproteobacteria</taxon>
        <taxon>Alteromonadales</taxon>
        <taxon>Pseudoalteromonadaceae</taxon>
        <taxon>Psychrosphaera</taxon>
    </lineage>
</organism>
<dbReference type="PANTHER" id="PTHR30305">
    <property type="entry name" value="PROTEIN YJDM-RELATED"/>
    <property type="match status" value="1"/>
</dbReference>
<dbReference type="Gene3D" id="2.30.30.40">
    <property type="entry name" value="SH3 Domains"/>
    <property type="match status" value="1"/>
</dbReference>
<dbReference type="RefSeq" id="WP_105050871.1">
    <property type="nucleotide sequence ID" value="NZ_BMYG01000005.1"/>
</dbReference>
<evidence type="ECO:0000313" key="3">
    <source>
        <dbReference type="Proteomes" id="UP000239007"/>
    </source>
</evidence>
<dbReference type="OrthoDB" id="9810131at2"/>
<proteinExistence type="predicted"/>
<reference evidence="2 3" key="1">
    <citation type="submission" date="2016-12" db="EMBL/GenBank/DDBJ databases">
        <title>Diversity of luminous bacteria.</title>
        <authorList>
            <person name="Yoshizawa S."/>
            <person name="Kogure K."/>
        </authorList>
    </citation>
    <scope>NUCLEOTIDE SEQUENCE [LARGE SCALE GENOMIC DNA]</scope>
    <source>
        <strain evidence="2 3">SA4-48</strain>
    </source>
</reference>